<dbReference type="Proteomes" id="UP000001634">
    <property type="component" value="Plasmid lp25"/>
</dbReference>
<dbReference type="EMBL" id="CP002757">
    <property type="protein sequence ID" value="AEL19444.1"/>
    <property type="molecule type" value="Genomic_DNA"/>
</dbReference>
<name>G0AP18_BORBD</name>
<evidence type="ECO:0000313" key="2">
    <source>
        <dbReference type="Proteomes" id="UP000001634"/>
    </source>
</evidence>
<reference key="1">
    <citation type="submission" date="2011-06" db="EMBL/GenBank/DDBJ databases">
        <authorList>
            <person name="Mongodin E.F."/>
            <person name="Casjens S.R."/>
            <person name="Fraser-Liggett C.M."/>
            <person name="Qiu W.-G."/>
            <person name="Dunn J.J."/>
            <person name="Luft B.J."/>
            <person name="Schutzer S.E."/>
        </authorList>
    </citation>
    <scope>NUCLEOTIDE SEQUENCE</scope>
    <source>
        <strain>DN127</strain>
    </source>
</reference>
<keyword evidence="2" id="KW-1185">Reference proteome</keyword>
<geneLocation type="plasmid" evidence="1 2">
    <name>lp25</name>
</geneLocation>
<protein>
    <submittedName>
        <fullName evidence="1">Uncharacterized protein</fullName>
    </submittedName>
</protein>
<proteinExistence type="predicted"/>
<keyword evidence="1" id="KW-0614">Plasmid</keyword>
<reference evidence="1 2" key="2">
    <citation type="journal article" date="2012" name="J. Bacteriol.">
        <title>Whole-Genome Sequences of Borrelia bissettii, Borrelia valaisiana, and Borrelia spielmanii.</title>
        <authorList>
            <person name="Schutzer S.E."/>
            <person name="Fraser-Liggett C.M."/>
            <person name="Qiu W.G."/>
            <person name="Kraiczy P."/>
            <person name="Mongodin E.F."/>
            <person name="Dunn J.J."/>
            <person name="Luft B.J."/>
            <person name="Casjens S.R."/>
        </authorList>
    </citation>
    <scope>NUCLEOTIDE SEQUENCE [LARGE SCALE GENOMIC DNA]</scope>
    <source>
        <strain evidence="2">DSM 17990 / CIP 109136 / DN127</strain>
    </source>
</reference>
<accession>G0AP18</accession>
<sequence>MDFYDFIIKLVFKDSLSFKNFVKLMSFYHSHKIHIGTNKNKVFN</sequence>
<dbReference type="KEGG" id="bbs:BbiDN127_E0007"/>
<evidence type="ECO:0000313" key="1">
    <source>
        <dbReference type="EMBL" id="AEL19444.1"/>
    </source>
</evidence>
<gene>
    <name evidence="1" type="ordered locus">BbiDN127_E0007</name>
</gene>
<dbReference type="AlphaFoldDB" id="G0AP18"/>
<dbReference type="HOGENOM" id="CLU_3213158_0_0_12"/>
<organism evidence="1 2">
    <name type="scientific">Borrelia bissettiae (strain DSM 17990 / CIP 109136 / DN127)</name>
    <name type="common">Borreliella bissettiae</name>
    <dbReference type="NCBI Taxonomy" id="521010"/>
    <lineage>
        <taxon>Bacteria</taxon>
        <taxon>Pseudomonadati</taxon>
        <taxon>Spirochaetota</taxon>
        <taxon>Spirochaetia</taxon>
        <taxon>Spirochaetales</taxon>
        <taxon>Borreliaceae</taxon>
        <taxon>Borreliella</taxon>
    </lineage>
</organism>